<dbReference type="EMBL" id="CAXAMM010013947">
    <property type="protein sequence ID" value="CAK9032591.1"/>
    <property type="molecule type" value="Genomic_DNA"/>
</dbReference>
<proteinExistence type="predicted"/>
<gene>
    <name evidence="1" type="ORF">SCF082_LOCUS20135</name>
</gene>
<accession>A0ABP0L0C1</accession>
<evidence type="ECO:0000313" key="2">
    <source>
        <dbReference type="Proteomes" id="UP001642464"/>
    </source>
</evidence>
<name>A0ABP0L0C1_9DINO</name>
<protein>
    <submittedName>
        <fullName evidence="1">Bacl-2</fullName>
    </submittedName>
</protein>
<keyword evidence="2" id="KW-1185">Reference proteome</keyword>
<dbReference type="Proteomes" id="UP001642464">
    <property type="component" value="Unassembled WGS sequence"/>
</dbReference>
<organism evidence="1 2">
    <name type="scientific">Durusdinium trenchii</name>
    <dbReference type="NCBI Taxonomy" id="1381693"/>
    <lineage>
        <taxon>Eukaryota</taxon>
        <taxon>Sar</taxon>
        <taxon>Alveolata</taxon>
        <taxon>Dinophyceae</taxon>
        <taxon>Suessiales</taxon>
        <taxon>Symbiodiniaceae</taxon>
        <taxon>Durusdinium</taxon>
    </lineage>
</organism>
<reference evidence="1 2" key="1">
    <citation type="submission" date="2024-02" db="EMBL/GenBank/DDBJ databases">
        <authorList>
            <person name="Chen Y."/>
            <person name="Shah S."/>
            <person name="Dougan E. K."/>
            <person name="Thang M."/>
            <person name="Chan C."/>
        </authorList>
    </citation>
    <scope>NUCLEOTIDE SEQUENCE [LARGE SCALE GENOMIC DNA]</scope>
</reference>
<comment type="caution">
    <text evidence="1">The sequence shown here is derived from an EMBL/GenBank/DDBJ whole genome shotgun (WGS) entry which is preliminary data.</text>
</comment>
<evidence type="ECO:0000313" key="1">
    <source>
        <dbReference type="EMBL" id="CAK9032591.1"/>
    </source>
</evidence>
<sequence length="480" mass="52207">MGSGASLDWAVQQSSADDLKKALKDLPPACRGKLQSALAALPPPKPPPVATGAPPMVTSATAKGGPVNCAAITRIAKDEEGLNPQPEAPNFKGALVQVYVRSEPFGGFDKSSNGHRYDSVIIANGMIDAGMSCQLIHYTHEEHDIFVKLCGQFDFLVLRIHPGHIEADGGNQQTFDDAMIGLRQKGVQVWPSPDVISKLTSVTETLEDPETITYSSIEHFAAAFPISVGCCPRVIKVKGTPPGGEGIWIVKLKDGNYGEEYGKRIAQETDTLLLKETADGHEEEHTLAEFMEYWINGCTEKSGKWTSKGSGKYFAKAEQAGGICDARYEEKDGKGELEFHFVMDDLVEIIHTPKGSSSKFYPFDIARYDGEFCALAKKFLAELPSLSKTLENAFPLWWTVGFKRFGPPGSEEWLPTKMLADCIGLDQCLAACVARCEKAEASFSSISSEDRAAAEKVGQVIAQRAVAESFVQQSRMTEID</sequence>